<evidence type="ECO:0000313" key="3">
    <source>
        <dbReference type="EMBL" id="ALQ40645.1"/>
    </source>
</evidence>
<dbReference type="InterPro" id="IPR036736">
    <property type="entry name" value="ACP-like_sf"/>
</dbReference>
<dbReference type="InterPro" id="IPR020459">
    <property type="entry name" value="AMP-binding"/>
</dbReference>
<dbReference type="KEGG" id="fhw:RN87_08910"/>
<reference evidence="3 4" key="1">
    <citation type="submission" date="2015-11" db="EMBL/GenBank/DDBJ databases">
        <authorList>
            <person name="Zhang Y."/>
            <person name="Guo Z."/>
        </authorList>
    </citation>
    <scope>NUCLEOTIDE SEQUENCE [LARGE SCALE GENOMIC DNA]</scope>
    <source>
        <strain evidence="3 4">ChDC F174</strain>
    </source>
</reference>
<gene>
    <name evidence="3" type="ORF">RN87_08910</name>
</gene>
<dbReference type="InterPro" id="IPR002123">
    <property type="entry name" value="Plipid/glycerol_acylTrfase"/>
</dbReference>
<dbReference type="SMART" id="SM00563">
    <property type="entry name" value="PlsC"/>
    <property type="match status" value="1"/>
</dbReference>
<feature type="domain" description="Phospholipid/glycerol acyltransferase" evidence="2">
    <location>
        <begin position="660"/>
        <end position="776"/>
    </location>
</feature>
<dbReference type="GO" id="GO:0004467">
    <property type="term" value="F:long-chain fatty acid-CoA ligase activity"/>
    <property type="evidence" value="ECO:0007669"/>
    <property type="project" value="UniProtKB-EC"/>
</dbReference>
<dbReference type="Gene3D" id="3.30.300.30">
    <property type="match status" value="1"/>
</dbReference>
<protein>
    <submittedName>
        <fullName evidence="3">Long-chain fatty acid--CoA ligase</fullName>
    </submittedName>
</protein>
<organism evidence="3">
    <name type="scientific">Fusobacterium hwasookii ChDC F174</name>
    <dbReference type="NCBI Taxonomy" id="1307442"/>
    <lineage>
        <taxon>Bacteria</taxon>
        <taxon>Fusobacteriati</taxon>
        <taxon>Fusobacteriota</taxon>
        <taxon>Fusobacteriia</taxon>
        <taxon>Fusobacteriales</taxon>
        <taxon>Fusobacteriaceae</taxon>
        <taxon>Fusobacterium</taxon>
    </lineage>
</organism>
<name>A0A0S2ZNW5_9FUSO</name>
<evidence type="ECO:0000313" key="4">
    <source>
        <dbReference type="Proteomes" id="UP000063275"/>
    </source>
</evidence>
<dbReference type="CDD" id="cd07989">
    <property type="entry name" value="LPLAT_AGPAT-like"/>
    <property type="match status" value="1"/>
</dbReference>
<proteinExistence type="predicted"/>
<evidence type="ECO:0000256" key="1">
    <source>
        <dbReference type="ARBA" id="ARBA00024484"/>
    </source>
</evidence>
<dbReference type="Gene3D" id="1.10.1200.10">
    <property type="entry name" value="ACP-like"/>
    <property type="match status" value="1"/>
</dbReference>
<dbReference type="Pfam" id="PF23562">
    <property type="entry name" value="AMP-binding_C_3"/>
    <property type="match status" value="1"/>
</dbReference>
<dbReference type="Pfam" id="PF01553">
    <property type="entry name" value="Acyltransferase"/>
    <property type="match status" value="1"/>
</dbReference>
<dbReference type="OrthoDB" id="9778383at2"/>
<dbReference type="InterPro" id="IPR045851">
    <property type="entry name" value="AMP-bd_C_sf"/>
</dbReference>
<dbReference type="InterPro" id="IPR042099">
    <property type="entry name" value="ANL_N_sf"/>
</dbReference>
<dbReference type="Gene3D" id="3.40.50.12780">
    <property type="entry name" value="N-terminal domain of ligase-like"/>
    <property type="match status" value="1"/>
</dbReference>
<dbReference type="Proteomes" id="UP000063275">
    <property type="component" value="Chromosome"/>
</dbReference>
<dbReference type="PANTHER" id="PTHR43272">
    <property type="entry name" value="LONG-CHAIN-FATTY-ACID--COA LIGASE"/>
    <property type="match status" value="1"/>
</dbReference>
<dbReference type="PROSITE" id="PS00455">
    <property type="entry name" value="AMP_BINDING"/>
    <property type="match status" value="1"/>
</dbReference>
<dbReference type="Pfam" id="PF00501">
    <property type="entry name" value="AMP-binding"/>
    <property type="match status" value="1"/>
</dbReference>
<dbReference type="PANTHER" id="PTHR43272:SF52">
    <property type="entry name" value="AMP-DEPENDENT SYNTHETASE_LIGASE DOMAIN-CONTAINING PROTEIN"/>
    <property type="match status" value="1"/>
</dbReference>
<dbReference type="SUPFAM" id="SSF47336">
    <property type="entry name" value="ACP-like"/>
    <property type="match status" value="1"/>
</dbReference>
<accession>A0A0S2ZNW5</accession>
<dbReference type="RefSeq" id="WP_029492968.1">
    <property type="nucleotide sequence ID" value="NZ_ATKF01000036.1"/>
</dbReference>
<comment type="catalytic activity">
    <reaction evidence="1">
        <text>a long-chain fatty acid + ATP + CoA = a long-chain fatty acyl-CoA + AMP + diphosphate</text>
        <dbReference type="Rhea" id="RHEA:15421"/>
        <dbReference type="ChEBI" id="CHEBI:30616"/>
        <dbReference type="ChEBI" id="CHEBI:33019"/>
        <dbReference type="ChEBI" id="CHEBI:57287"/>
        <dbReference type="ChEBI" id="CHEBI:57560"/>
        <dbReference type="ChEBI" id="CHEBI:83139"/>
        <dbReference type="ChEBI" id="CHEBI:456215"/>
        <dbReference type="EC" id="6.2.1.3"/>
    </reaction>
    <physiologicalReaction direction="left-to-right" evidence="1">
        <dbReference type="Rhea" id="RHEA:15422"/>
    </physiologicalReaction>
</comment>
<dbReference type="AlphaFoldDB" id="A0A0S2ZNW5"/>
<sequence length="828" mass="94927">MQIVTDKNKVALYYKDIAITYKKFILNTKKIKEFTKIKQFTNNMIYMENRPELLYSFFAIWDSRATCVCIDASSTAEEMTYYIDNSDVAKIFTSNMQVEKVKEALSILNKQIEIVIVDEINLDEIKIDENSSENLVINSPEKEDTALILYTSGTTGKPKGVMLTFDNILANVDSLDVYKMYEETDITIALLPLHHILPLLGTGVMPLLYSATIVFLEDISSVALIDAMKKYKVTMLIGVPKLWEVMHKKIMDTINSKGITRFIFKLAKKINSLTFSKVIFKKVSEGFGGHIKFFVSGGSKLNPQITKDFHTLGIKICEGYGMTETSPIISYTPRNDIVPDSAGRVIKDVEVRIADDNEILVKGRNVMKGYYKNPEATAEIIDKDGWLHTGDLGKLENGYLYVTGRKKEMIVLSNGKNINPIEIETKISSMTNLISEIVVTEYNSILTAVIHPDLEKVKEEKIDNIYENLKWQVVDKYNQKTSDYKKILDVKIVNEDFPKTKIGKIKRFMIADMLDGKIEKQERKPEPDFEEYNKIKKYLVGIKEKEVYFDSHIEIDLGMDSLDMVEFQHFLDLNYGIKEENLISKHSTLLELANYIRDNRNQEKIGNLDWKEIINKDTKADLPSSSFVAVIFKFLSFILFKTFFRVKVKGKEKIETERPTIFVANHQSFLDGFLFNYSVPLKVMKKTYFLATVVHFKSSIMKFMANSSNVVLVDMNKDIAEVMQILAKLLKENKNVAIYPEGLRTRDGKMNKFKKSFAILAKELNVDVQPYVIDGAYDLFPTGKKFPRPGKITVEFLDKIKVEKLTYDEIVNEAYSAIKNKVEPNKEN</sequence>
<dbReference type="InterPro" id="IPR000873">
    <property type="entry name" value="AMP-dep_synth/lig_dom"/>
</dbReference>
<dbReference type="SUPFAM" id="SSF56801">
    <property type="entry name" value="Acetyl-CoA synthetase-like"/>
    <property type="match status" value="1"/>
</dbReference>
<keyword evidence="3" id="KW-0436">Ligase</keyword>
<evidence type="ECO:0000259" key="2">
    <source>
        <dbReference type="SMART" id="SM00563"/>
    </source>
</evidence>
<dbReference type="GO" id="GO:0016020">
    <property type="term" value="C:membrane"/>
    <property type="evidence" value="ECO:0007669"/>
    <property type="project" value="TreeGrafter"/>
</dbReference>
<dbReference type="SUPFAM" id="SSF69593">
    <property type="entry name" value="Glycerol-3-phosphate (1)-acyltransferase"/>
    <property type="match status" value="1"/>
</dbReference>
<dbReference type="GO" id="GO:0016746">
    <property type="term" value="F:acyltransferase activity"/>
    <property type="evidence" value="ECO:0007669"/>
    <property type="project" value="InterPro"/>
</dbReference>
<dbReference type="PRINTS" id="PR00154">
    <property type="entry name" value="AMPBINDING"/>
</dbReference>
<dbReference type="EMBL" id="CP013331">
    <property type="protein sequence ID" value="ALQ40645.1"/>
    <property type="molecule type" value="Genomic_DNA"/>
</dbReference>
<dbReference type="InterPro" id="IPR020845">
    <property type="entry name" value="AMP-binding_CS"/>
</dbReference>